<dbReference type="PANTHER" id="PTHR15284:SF0">
    <property type="entry name" value="GH23983P"/>
    <property type="match status" value="1"/>
</dbReference>
<feature type="region of interest" description="Disordered" evidence="1">
    <location>
        <begin position="35"/>
        <end position="87"/>
    </location>
</feature>
<dbReference type="SUPFAM" id="SSF57959">
    <property type="entry name" value="Leucine zipper domain"/>
    <property type="match status" value="1"/>
</dbReference>
<evidence type="ECO:0000313" key="3">
    <source>
        <dbReference type="EMBL" id="CAD7652471.1"/>
    </source>
</evidence>
<name>A0A7R9QQ31_9ACAR</name>
<keyword evidence="4" id="KW-1185">Reference proteome</keyword>
<dbReference type="InterPro" id="IPR047229">
    <property type="entry name" value="NFIL3-like"/>
</dbReference>
<dbReference type="AlphaFoldDB" id="A0A7R9QQ31"/>
<dbReference type="GO" id="GO:0003700">
    <property type="term" value="F:DNA-binding transcription factor activity"/>
    <property type="evidence" value="ECO:0007669"/>
    <property type="project" value="InterPro"/>
</dbReference>
<evidence type="ECO:0000313" key="4">
    <source>
        <dbReference type="Proteomes" id="UP000728032"/>
    </source>
</evidence>
<accession>A0A7R9QQ31</accession>
<dbReference type="EMBL" id="CAJPVJ010005577">
    <property type="protein sequence ID" value="CAG2169658.1"/>
    <property type="molecule type" value="Genomic_DNA"/>
</dbReference>
<dbReference type="PANTHER" id="PTHR15284">
    <property type="entry name" value="NUCLEAR FACTOR INTERLEUKIN-3-REGULATED PROTEIN"/>
    <property type="match status" value="1"/>
</dbReference>
<dbReference type="InterPro" id="IPR046347">
    <property type="entry name" value="bZIP_sf"/>
</dbReference>
<dbReference type="EMBL" id="OC920402">
    <property type="protein sequence ID" value="CAD7652471.1"/>
    <property type="molecule type" value="Genomic_DNA"/>
</dbReference>
<gene>
    <name evidence="3" type="ORF">ONB1V03_LOCUS9132</name>
</gene>
<evidence type="ECO:0000256" key="1">
    <source>
        <dbReference type="SAM" id="MobiDB-lite"/>
    </source>
</evidence>
<feature type="compositionally biased region" description="Low complexity" evidence="1">
    <location>
        <begin position="40"/>
        <end position="75"/>
    </location>
</feature>
<feature type="compositionally biased region" description="Basic and acidic residues" evidence="1">
    <location>
        <begin position="215"/>
        <end position="230"/>
    </location>
</feature>
<reference evidence="3" key="1">
    <citation type="submission" date="2020-11" db="EMBL/GenBank/DDBJ databases">
        <authorList>
            <person name="Tran Van P."/>
        </authorList>
    </citation>
    <scope>NUCLEOTIDE SEQUENCE</scope>
</reference>
<proteinExistence type="predicted"/>
<evidence type="ECO:0000259" key="2">
    <source>
        <dbReference type="Pfam" id="PF07716"/>
    </source>
</evidence>
<dbReference type="GO" id="GO:0003677">
    <property type="term" value="F:DNA binding"/>
    <property type="evidence" value="ECO:0007669"/>
    <property type="project" value="InterPro"/>
</dbReference>
<dbReference type="InterPro" id="IPR004827">
    <property type="entry name" value="bZIP"/>
</dbReference>
<feature type="region of interest" description="Disordered" evidence="1">
    <location>
        <begin position="214"/>
        <end position="244"/>
    </location>
</feature>
<dbReference type="Pfam" id="PF07716">
    <property type="entry name" value="bZIP_2"/>
    <property type="match status" value="1"/>
</dbReference>
<feature type="non-terminal residue" evidence="3">
    <location>
        <position position="1"/>
    </location>
</feature>
<organism evidence="3">
    <name type="scientific">Oppiella nova</name>
    <dbReference type="NCBI Taxonomy" id="334625"/>
    <lineage>
        <taxon>Eukaryota</taxon>
        <taxon>Metazoa</taxon>
        <taxon>Ecdysozoa</taxon>
        <taxon>Arthropoda</taxon>
        <taxon>Chelicerata</taxon>
        <taxon>Arachnida</taxon>
        <taxon>Acari</taxon>
        <taxon>Acariformes</taxon>
        <taxon>Sarcoptiformes</taxon>
        <taxon>Oribatida</taxon>
        <taxon>Brachypylina</taxon>
        <taxon>Oppioidea</taxon>
        <taxon>Oppiidae</taxon>
        <taxon>Oppiella</taxon>
    </lineage>
</organism>
<protein>
    <recommendedName>
        <fullName evidence="2">BZIP domain-containing protein</fullName>
    </recommendedName>
</protein>
<dbReference type="Proteomes" id="UP000728032">
    <property type="component" value="Unassembled WGS sequence"/>
</dbReference>
<dbReference type="Gene3D" id="1.20.5.170">
    <property type="match status" value="1"/>
</dbReference>
<feature type="domain" description="BZIP" evidence="2">
    <location>
        <begin position="242"/>
        <end position="276"/>
    </location>
</feature>
<dbReference type="GO" id="GO:0005634">
    <property type="term" value="C:nucleus"/>
    <property type="evidence" value="ECO:0007669"/>
    <property type="project" value="TreeGrafter"/>
</dbReference>
<sequence length="285" mass="31465">MFELKVFVDTDSVSLSLSENGNRRRSRLLSNIVPTTELNSSGNSSTSYISSSSSPTSQSSHSSDQMAPTPTMAAALPSPTYSPQSLSTQPMCCTPNANPNCPINSVNTATLPFKLRHKAKNNNNDSDSGSDTCVNVLTDITPNHCEINTNVGFNDNNTRSALNDSILKSENYALRSELQRLATEVASLKNVLVFNPTPNSLKTMTSNDSIHSHLYRRDSRSESPDLKSESNEESNVLSNRNRSREKRRISDMVLEGRVLELTRENSILRAELYAIKDKFCLPQTQ</sequence>
<dbReference type="OrthoDB" id="6151507at2759"/>
<dbReference type="GO" id="GO:0007623">
    <property type="term" value="P:circadian rhythm"/>
    <property type="evidence" value="ECO:0007669"/>
    <property type="project" value="TreeGrafter"/>
</dbReference>